<keyword evidence="2" id="KW-1185">Reference proteome</keyword>
<evidence type="ECO:0000313" key="1">
    <source>
        <dbReference type="EMBL" id="KAK4367844.1"/>
    </source>
</evidence>
<name>A0AAE1SBP5_9SOLA</name>
<accession>A0AAE1SBP5</accession>
<comment type="caution">
    <text evidence="1">The sequence shown here is derived from an EMBL/GenBank/DDBJ whole genome shotgun (WGS) entry which is preliminary data.</text>
</comment>
<dbReference type="EMBL" id="JAVYJV010000006">
    <property type="protein sequence ID" value="KAK4367844.1"/>
    <property type="molecule type" value="Genomic_DNA"/>
</dbReference>
<organism evidence="1 2">
    <name type="scientific">Anisodus tanguticus</name>
    <dbReference type="NCBI Taxonomy" id="243964"/>
    <lineage>
        <taxon>Eukaryota</taxon>
        <taxon>Viridiplantae</taxon>
        <taxon>Streptophyta</taxon>
        <taxon>Embryophyta</taxon>
        <taxon>Tracheophyta</taxon>
        <taxon>Spermatophyta</taxon>
        <taxon>Magnoliopsida</taxon>
        <taxon>eudicotyledons</taxon>
        <taxon>Gunneridae</taxon>
        <taxon>Pentapetalae</taxon>
        <taxon>asterids</taxon>
        <taxon>lamiids</taxon>
        <taxon>Solanales</taxon>
        <taxon>Solanaceae</taxon>
        <taxon>Solanoideae</taxon>
        <taxon>Hyoscyameae</taxon>
        <taxon>Anisodus</taxon>
    </lineage>
</organism>
<sequence>MEIGVHSKMLVASYVHHLKISGDFESAEIRLGDLSSLVHVDHTFYCDEDDIIDETIVKDLLVSVRCANELVVTSWFIKNGVMINNLLAFPGVSNNAVVSLGSVSGVGFPEE</sequence>
<gene>
    <name evidence="1" type="ORF">RND71_011636</name>
</gene>
<protein>
    <submittedName>
        <fullName evidence="1">Uncharacterized protein</fullName>
    </submittedName>
</protein>
<proteinExistence type="predicted"/>
<reference evidence="1" key="1">
    <citation type="submission" date="2023-12" db="EMBL/GenBank/DDBJ databases">
        <title>Genome assembly of Anisodus tanguticus.</title>
        <authorList>
            <person name="Wang Y.-J."/>
        </authorList>
    </citation>
    <scope>NUCLEOTIDE SEQUENCE</scope>
    <source>
        <strain evidence="1">KB-2021</strain>
        <tissue evidence="1">Leaf</tissue>
    </source>
</reference>
<evidence type="ECO:0000313" key="2">
    <source>
        <dbReference type="Proteomes" id="UP001291623"/>
    </source>
</evidence>
<dbReference type="AlphaFoldDB" id="A0AAE1SBP5"/>
<dbReference type="Proteomes" id="UP001291623">
    <property type="component" value="Unassembled WGS sequence"/>
</dbReference>